<evidence type="ECO:0000313" key="1">
    <source>
        <dbReference type="EMBL" id="KAK1345940.1"/>
    </source>
</evidence>
<dbReference type="Gene3D" id="1.10.238.10">
    <property type="entry name" value="EF-hand"/>
    <property type="match status" value="1"/>
</dbReference>
<reference evidence="1" key="1">
    <citation type="submission" date="2023-06" db="EMBL/GenBank/DDBJ databases">
        <title>Reference genome for the Northern bat (Eptesicus nilssonii), a most northern bat species.</title>
        <authorList>
            <person name="Laine V.N."/>
            <person name="Pulliainen A.T."/>
            <person name="Lilley T.M."/>
        </authorList>
    </citation>
    <scope>NUCLEOTIDE SEQUENCE</scope>
    <source>
        <strain evidence="1">BLF_Eptnil</strain>
        <tissue evidence="1">Kidney</tissue>
    </source>
</reference>
<keyword evidence="2" id="KW-1185">Reference proteome</keyword>
<dbReference type="EMBL" id="JAULJE010000002">
    <property type="protein sequence ID" value="KAK1345940.1"/>
    <property type="molecule type" value="Genomic_DNA"/>
</dbReference>
<evidence type="ECO:0000313" key="2">
    <source>
        <dbReference type="Proteomes" id="UP001177744"/>
    </source>
</evidence>
<feature type="non-terminal residue" evidence="1">
    <location>
        <position position="61"/>
    </location>
</feature>
<comment type="caution">
    <text evidence="1">The sequence shown here is derived from an EMBL/GenBank/DDBJ whole genome shotgun (WGS) entry which is preliminary data.</text>
</comment>
<gene>
    <name evidence="1" type="ORF">QTO34_008405</name>
</gene>
<dbReference type="AlphaFoldDB" id="A0AA40IAF1"/>
<name>A0AA40IAF1_CNENI</name>
<organism evidence="1 2">
    <name type="scientific">Cnephaeus nilssonii</name>
    <name type="common">Northern bat</name>
    <name type="synonym">Eptesicus nilssonii</name>
    <dbReference type="NCBI Taxonomy" id="3371016"/>
    <lineage>
        <taxon>Eukaryota</taxon>
        <taxon>Metazoa</taxon>
        <taxon>Chordata</taxon>
        <taxon>Craniata</taxon>
        <taxon>Vertebrata</taxon>
        <taxon>Euteleostomi</taxon>
        <taxon>Mammalia</taxon>
        <taxon>Eutheria</taxon>
        <taxon>Laurasiatheria</taxon>
        <taxon>Chiroptera</taxon>
        <taxon>Yangochiroptera</taxon>
        <taxon>Vespertilionidae</taxon>
        <taxon>Cnephaeus</taxon>
    </lineage>
</organism>
<proteinExistence type="predicted"/>
<dbReference type="Proteomes" id="UP001177744">
    <property type="component" value="Unassembled WGS sequence"/>
</dbReference>
<accession>A0AA40IAF1</accession>
<protein>
    <submittedName>
        <fullName evidence="1">Uncharacterized protein</fullName>
    </submittedName>
</protein>
<sequence>MLQNLTFRLAALPKDSELLYFLLTVCDTTEKLRNTLDYLRSLLNDSTNFKLIYRYAFDFAR</sequence>